<organism evidence="1">
    <name type="scientific">Rhizophora mucronata</name>
    <name type="common">Asiatic mangrove</name>
    <dbReference type="NCBI Taxonomy" id="61149"/>
    <lineage>
        <taxon>Eukaryota</taxon>
        <taxon>Viridiplantae</taxon>
        <taxon>Streptophyta</taxon>
        <taxon>Embryophyta</taxon>
        <taxon>Tracheophyta</taxon>
        <taxon>Spermatophyta</taxon>
        <taxon>Magnoliopsida</taxon>
        <taxon>eudicotyledons</taxon>
        <taxon>Gunneridae</taxon>
        <taxon>Pentapetalae</taxon>
        <taxon>rosids</taxon>
        <taxon>fabids</taxon>
        <taxon>Malpighiales</taxon>
        <taxon>Rhizophoraceae</taxon>
        <taxon>Rhizophora</taxon>
    </lineage>
</organism>
<dbReference type="EMBL" id="GGEC01016048">
    <property type="protein sequence ID" value="MBW96531.1"/>
    <property type="molecule type" value="Transcribed_RNA"/>
</dbReference>
<accession>A0A2P2JST6</accession>
<dbReference type="AlphaFoldDB" id="A0A2P2JST6"/>
<proteinExistence type="predicted"/>
<sequence>MAIAAIAKRRKLLNDEVIISLADSSWEILDISGSDVTDSGLAKVAESCKFLRAVDIRYSGLKYY</sequence>
<evidence type="ECO:0000313" key="1">
    <source>
        <dbReference type="EMBL" id="MBW96531.1"/>
    </source>
</evidence>
<evidence type="ECO:0008006" key="2">
    <source>
        <dbReference type="Google" id="ProtNLM"/>
    </source>
</evidence>
<name>A0A2P2JST6_RHIMU</name>
<protein>
    <recommendedName>
        <fullName evidence="2">RNI-like superfamily protein</fullName>
    </recommendedName>
</protein>
<reference evidence="1" key="1">
    <citation type="submission" date="2018-02" db="EMBL/GenBank/DDBJ databases">
        <title>Rhizophora mucronata_Transcriptome.</title>
        <authorList>
            <person name="Meera S.P."/>
            <person name="Sreeshan A."/>
            <person name="Augustine A."/>
        </authorList>
    </citation>
    <scope>NUCLEOTIDE SEQUENCE</scope>
    <source>
        <tissue evidence="1">Leaf</tissue>
    </source>
</reference>